<dbReference type="SUPFAM" id="SSF57716">
    <property type="entry name" value="Glucocorticoid receptor-like (DNA-binding domain)"/>
    <property type="match status" value="1"/>
</dbReference>
<feature type="region of interest" description="Disordered" evidence="6">
    <location>
        <begin position="1"/>
        <end position="37"/>
    </location>
</feature>
<feature type="compositionally biased region" description="Basic residues" evidence="6">
    <location>
        <begin position="176"/>
        <end position="193"/>
    </location>
</feature>
<feature type="compositionally biased region" description="Basic residues" evidence="6">
    <location>
        <begin position="1080"/>
        <end position="1094"/>
    </location>
</feature>
<feature type="compositionally biased region" description="Acidic residues" evidence="6">
    <location>
        <begin position="225"/>
        <end position="235"/>
    </location>
</feature>
<feature type="compositionally biased region" description="Low complexity" evidence="6">
    <location>
        <begin position="1049"/>
        <end position="1079"/>
    </location>
</feature>
<accession>A0AAN9TSG1</accession>
<dbReference type="GO" id="GO:0008270">
    <property type="term" value="F:zinc ion binding"/>
    <property type="evidence" value="ECO:0007669"/>
    <property type="project" value="UniProtKB-KW"/>
</dbReference>
<feature type="compositionally biased region" description="Low complexity" evidence="6">
    <location>
        <begin position="1144"/>
        <end position="1158"/>
    </location>
</feature>
<evidence type="ECO:0000313" key="10">
    <source>
        <dbReference type="EMBL" id="KAK7604057.1"/>
    </source>
</evidence>
<keyword evidence="4" id="KW-0539">Nucleus</keyword>
<evidence type="ECO:0000259" key="9">
    <source>
        <dbReference type="PROSITE" id="PS51293"/>
    </source>
</evidence>
<evidence type="ECO:0000256" key="6">
    <source>
        <dbReference type="SAM" id="MobiDB-lite"/>
    </source>
</evidence>
<dbReference type="SMART" id="SM00717">
    <property type="entry name" value="SANT"/>
    <property type="match status" value="1"/>
</dbReference>
<evidence type="ECO:0000256" key="4">
    <source>
        <dbReference type="ARBA" id="ARBA00023242"/>
    </source>
</evidence>
<feature type="region of interest" description="Disordered" evidence="6">
    <location>
        <begin position="955"/>
        <end position="1158"/>
    </location>
</feature>
<reference evidence="10 11" key="1">
    <citation type="submission" date="2024-03" db="EMBL/GenBank/DDBJ databases">
        <title>Adaptation during the transition from Ophiocordyceps entomopathogen to insect associate is accompanied by gene loss and intensified selection.</title>
        <authorList>
            <person name="Ward C.M."/>
            <person name="Onetto C.A."/>
            <person name="Borneman A.R."/>
        </authorList>
    </citation>
    <scope>NUCLEOTIDE SEQUENCE [LARGE SCALE GENOMIC DNA]</scope>
    <source>
        <strain evidence="10">AWRI1</strain>
        <tissue evidence="10">Single Adult Female</tissue>
    </source>
</reference>
<feature type="compositionally biased region" description="Basic and acidic residues" evidence="6">
    <location>
        <begin position="1282"/>
        <end position="1321"/>
    </location>
</feature>
<keyword evidence="5" id="KW-0479">Metal-binding</keyword>
<feature type="compositionally biased region" description="Low complexity" evidence="6">
    <location>
        <begin position="861"/>
        <end position="892"/>
    </location>
</feature>
<feature type="compositionally biased region" description="Polar residues" evidence="6">
    <location>
        <begin position="544"/>
        <end position="558"/>
    </location>
</feature>
<evidence type="ECO:0000256" key="5">
    <source>
        <dbReference type="PROSITE-ProRule" id="PRU00094"/>
    </source>
</evidence>
<evidence type="ECO:0000313" key="11">
    <source>
        <dbReference type="Proteomes" id="UP001367676"/>
    </source>
</evidence>
<feature type="compositionally biased region" description="Low complexity" evidence="6">
    <location>
        <begin position="803"/>
        <end position="828"/>
    </location>
</feature>
<feature type="compositionally biased region" description="Basic residues" evidence="6">
    <location>
        <begin position="1010"/>
        <end position="1025"/>
    </location>
</feature>
<evidence type="ECO:0000256" key="1">
    <source>
        <dbReference type="ARBA" id="ARBA00004123"/>
    </source>
</evidence>
<feature type="compositionally biased region" description="Low complexity" evidence="6">
    <location>
        <begin position="1031"/>
        <end position="1041"/>
    </location>
</feature>
<dbReference type="Pfam" id="PF01448">
    <property type="entry name" value="ELM2"/>
    <property type="match status" value="1"/>
</dbReference>
<feature type="compositionally biased region" description="Basic and acidic residues" evidence="6">
    <location>
        <begin position="444"/>
        <end position="455"/>
    </location>
</feature>
<comment type="subcellular location">
    <subcellularLocation>
        <location evidence="1">Nucleus</location>
    </subcellularLocation>
</comment>
<dbReference type="InterPro" id="IPR017884">
    <property type="entry name" value="SANT_dom"/>
</dbReference>
<feature type="compositionally biased region" description="Polar residues" evidence="6">
    <location>
        <begin position="508"/>
        <end position="518"/>
    </location>
</feature>
<name>A0AAN9TSG1_9HEMI</name>
<evidence type="ECO:0000256" key="3">
    <source>
        <dbReference type="ARBA" id="ARBA00023163"/>
    </source>
</evidence>
<organism evidence="10 11">
    <name type="scientific">Parthenolecanium corni</name>
    <dbReference type="NCBI Taxonomy" id="536013"/>
    <lineage>
        <taxon>Eukaryota</taxon>
        <taxon>Metazoa</taxon>
        <taxon>Ecdysozoa</taxon>
        <taxon>Arthropoda</taxon>
        <taxon>Hexapoda</taxon>
        <taxon>Insecta</taxon>
        <taxon>Pterygota</taxon>
        <taxon>Neoptera</taxon>
        <taxon>Paraneoptera</taxon>
        <taxon>Hemiptera</taxon>
        <taxon>Sternorrhyncha</taxon>
        <taxon>Coccoidea</taxon>
        <taxon>Coccidae</taxon>
        <taxon>Parthenolecanium</taxon>
    </lineage>
</organism>
<dbReference type="InterPro" id="IPR000949">
    <property type="entry name" value="ELM2_dom"/>
</dbReference>
<feature type="compositionally biased region" description="Basic and acidic residues" evidence="6">
    <location>
        <begin position="1244"/>
        <end position="1253"/>
    </location>
</feature>
<dbReference type="CDD" id="cd11661">
    <property type="entry name" value="SANT_MTA3_like"/>
    <property type="match status" value="1"/>
</dbReference>
<dbReference type="PANTHER" id="PTHR13859:SF11">
    <property type="entry name" value="GRUNGE, ISOFORM J"/>
    <property type="match status" value="1"/>
</dbReference>
<keyword evidence="11" id="KW-1185">Reference proteome</keyword>
<dbReference type="SMART" id="SM00401">
    <property type="entry name" value="ZnF_GATA"/>
    <property type="match status" value="1"/>
</dbReference>
<feature type="compositionally biased region" description="Polar residues" evidence="6">
    <location>
        <begin position="843"/>
        <end position="860"/>
    </location>
</feature>
<feature type="region of interest" description="Disordered" evidence="6">
    <location>
        <begin position="297"/>
        <end position="913"/>
    </location>
</feature>
<dbReference type="Gene3D" id="4.10.1240.50">
    <property type="match status" value="1"/>
</dbReference>
<evidence type="ECO:0008006" key="12">
    <source>
        <dbReference type="Google" id="ProtNLM"/>
    </source>
</evidence>
<feature type="compositionally biased region" description="Low complexity" evidence="6">
    <location>
        <begin position="980"/>
        <end position="989"/>
    </location>
</feature>
<dbReference type="SUPFAM" id="SSF46689">
    <property type="entry name" value="Homeodomain-like"/>
    <property type="match status" value="1"/>
</dbReference>
<feature type="compositionally biased region" description="Low complexity" evidence="6">
    <location>
        <begin position="605"/>
        <end position="619"/>
    </location>
</feature>
<feature type="compositionally biased region" description="Polar residues" evidence="6">
    <location>
        <begin position="344"/>
        <end position="362"/>
    </location>
</feature>
<dbReference type="Gene3D" id="1.10.10.60">
    <property type="entry name" value="Homeodomain-like"/>
    <property type="match status" value="1"/>
</dbReference>
<dbReference type="PROSITE" id="PS51156">
    <property type="entry name" value="ELM2"/>
    <property type="match status" value="1"/>
</dbReference>
<feature type="region of interest" description="Disordered" evidence="6">
    <location>
        <begin position="1229"/>
        <end position="1253"/>
    </location>
</feature>
<gene>
    <name evidence="10" type="ORF">V9T40_004330</name>
</gene>
<dbReference type="CDD" id="cd00202">
    <property type="entry name" value="ZnF_GATA"/>
    <property type="match status" value="1"/>
</dbReference>
<keyword evidence="5" id="KW-0863">Zinc-finger</keyword>
<feature type="compositionally biased region" description="Polar residues" evidence="6">
    <location>
        <begin position="1112"/>
        <end position="1132"/>
    </location>
</feature>
<feature type="compositionally biased region" description="Basic and acidic residues" evidence="6">
    <location>
        <begin position="315"/>
        <end position="331"/>
    </location>
</feature>
<dbReference type="GO" id="GO:0005634">
    <property type="term" value="C:nucleus"/>
    <property type="evidence" value="ECO:0007669"/>
    <property type="project" value="UniProtKB-SubCell"/>
</dbReference>
<sequence length="1586" mass="174418">MGSTQGEIRVGPSHQAKLPENRLNLNSLDLSPDPEFSKEREEVRWVPSVTLDGDLVMYLRAARSMAAFAGMCDGGSAEDGCIAARRDETTINAMDVLHDCGYDPSKALQTLVKCPVPKSIEKKWTEEETKRFVKGLRQFGKNFYRIKKDLLPHKDTPELVEFYYLWKKTPGANNNRPHRRRRQGSLRRNRNTRNSRGGTPKEEVTGSASRPSPSSKDQGEASSGSDDDNDNSYDDSDSRENGGYRCQHCSTTTSRDWLHATNGPKQGALLCSNCHSYYKQYGDLPPISRNETYLFQPVQTDSPEGSPGRMRTRNKAKETPTKDKSKSKRSEVVTPEPEVDKKPFSNNILETKSPGSTITSPGDKNKRKGKSETSTSRKRSNILQNEGEIKRKREHGPESGSGESDCESLLDEIDTNSPAQIVEEKCPKSETPTAPPLLPIAELSRNDDDPIKVESEEPVMPPSVIYPITTSPSANNDNVDHTVPNTDDTAATNTSMPLPKPYEYENATVKTESGFNTTTERDESLPPILTSEEGYVPKDEMPTLQANTNLADAASTASPYPYGSQMDSSVDIKTEPGLQTSDENNLLELSQKTNHPESPAQRPMSPQSFSNQPSSSPNSVLPYPQISSEPSRLPDPNSDKPLPTGPVVLPNYGLYNENERAEKFVGQPNLSSGTLNLSQHQPSVPFSPFYHYPPHASGLDKPENSPYSGVNTLQMEPQDLKIKQETPVDQQRSPPVDPLQSLKEVKVPGYSSTSISQPLLPTSTSSTLSLAPVDSHTAACRSDSNSPFVTNVPVEDIKKESSTSELYSSSGRVTTPLKSPSLNSSSKLMDNVSAASHGVSHSPKLSQTPPYHPASSSLVASQSVPTTRTPTSSPLSTPSSTAPPTASQQPSPLNRASPAHLAHPHAYMPPIHPHQPYFQHPLFAQMAHAMHHQYPHPPYAGYPYGFPYASPYPIPQPIPPPRPLDNAKREPDGATTLMTSHHSSSSSSSVTTRSLRDDESNIHSQEITQTHHHSSSHHSSIHHHNEKQTISHSSSSSSSASVQHKVKRSSSPQHSSSTCHVSATLSQSTSSSVSTNHGQSTHHSHHHQHTHHHQSASAESPQLMNMPLALGGSSSRNGNANPSLGSAQSKSHPSAILPGPSPVLPTHHPGLALPGLPGPSPANSLEALRAHAHAIHSPLVPSASHALGPGGYLGPADMSLANSELMKPEPGMLQPNEDGLMNPAEDDDILSPTNHVPKGPSPEPKIEDSECHRSQSAIFLRHWNRGDYNSCARTDLTFKPVPDSKLDKKRQERIRKQAEKEREEREKNQARKITTPDKPEVAKPPSRGPIETISSPYDRFARGTPYNDTPALRQLGEYARPHAGFSPVPLPRAAASILPPQCIDPMLHYQLNLYGPARERLELEHFEREKRDREIRELREKELNERIKEEMMKSASTRLPNPMDPHWIDLRRFNALNPSAPGALHPFGLYAAAGQSAAALNPLERERLERLGAYPRPTLISGREASMGLHHPSELLARPYADQLAHQAAAHEHIQRQMLLERERYPHPAALMAQHEEYLRLQQHQHQREHETKIRALEEAARGGRP</sequence>
<dbReference type="Proteomes" id="UP001367676">
    <property type="component" value="Unassembled WGS sequence"/>
</dbReference>
<dbReference type="EMBL" id="JBBCAQ010000004">
    <property type="protein sequence ID" value="KAK7604057.1"/>
    <property type="molecule type" value="Genomic_DNA"/>
</dbReference>
<dbReference type="PANTHER" id="PTHR13859">
    <property type="entry name" value="ATROPHIN-RELATED"/>
    <property type="match status" value="1"/>
</dbReference>
<dbReference type="InterPro" id="IPR009057">
    <property type="entry name" value="Homeodomain-like_sf"/>
</dbReference>
<dbReference type="PROSITE" id="PS50114">
    <property type="entry name" value="GATA_ZN_FINGER_2"/>
    <property type="match status" value="1"/>
</dbReference>
<feature type="compositionally biased region" description="Polar residues" evidence="6">
    <location>
        <begin position="668"/>
        <end position="684"/>
    </location>
</feature>
<feature type="compositionally biased region" description="Basic and acidic residues" evidence="6">
    <location>
        <begin position="387"/>
        <end position="397"/>
    </location>
</feature>
<dbReference type="InterPro" id="IPR013088">
    <property type="entry name" value="Znf_NHR/GATA"/>
</dbReference>
<evidence type="ECO:0000259" key="7">
    <source>
        <dbReference type="PROSITE" id="PS50114"/>
    </source>
</evidence>
<feature type="region of interest" description="Disordered" evidence="6">
    <location>
        <begin position="170"/>
        <end position="243"/>
    </location>
</feature>
<dbReference type="PROSITE" id="PS51293">
    <property type="entry name" value="SANT"/>
    <property type="match status" value="1"/>
</dbReference>
<feature type="compositionally biased region" description="Acidic residues" evidence="6">
    <location>
        <begin position="404"/>
        <end position="414"/>
    </location>
</feature>
<evidence type="ECO:0000256" key="2">
    <source>
        <dbReference type="ARBA" id="ARBA00023015"/>
    </source>
</evidence>
<keyword evidence="3" id="KW-0804">Transcription</keyword>
<feature type="domain" description="ELM2" evidence="8">
    <location>
        <begin position="6"/>
        <end position="115"/>
    </location>
</feature>
<feature type="domain" description="SANT" evidence="9">
    <location>
        <begin position="119"/>
        <end position="171"/>
    </location>
</feature>
<dbReference type="InterPro" id="IPR001005">
    <property type="entry name" value="SANT/Myb"/>
</dbReference>
<keyword evidence="2" id="KW-0805">Transcription regulation</keyword>
<feature type="compositionally biased region" description="Low complexity" evidence="6">
    <location>
        <begin position="751"/>
        <end position="770"/>
    </location>
</feature>
<feature type="region of interest" description="Disordered" evidence="6">
    <location>
        <begin position="1271"/>
        <end position="1344"/>
    </location>
</feature>
<feature type="domain" description="GATA-type" evidence="7">
    <location>
        <begin position="240"/>
        <end position="298"/>
    </location>
</feature>
<proteinExistence type="predicted"/>
<feature type="compositionally biased region" description="Polar residues" evidence="6">
    <location>
        <begin position="705"/>
        <end position="715"/>
    </location>
</feature>
<comment type="caution">
    <text evidence="10">The sequence shown here is derived from an EMBL/GenBank/DDBJ whole genome shotgun (WGS) entry which is preliminary data.</text>
</comment>
<evidence type="ECO:0000259" key="8">
    <source>
        <dbReference type="PROSITE" id="PS51156"/>
    </source>
</evidence>
<dbReference type="FunFam" id="4.10.1240.50:FF:000004">
    <property type="entry name" value="arginine-glutamic acid dipeptide repeats protein-like"/>
    <property type="match status" value="1"/>
</dbReference>
<dbReference type="GO" id="GO:0003714">
    <property type="term" value="F:transcription corepressor activity"/>
    <property type="evidence" value="ECO:0007669"/>
    <property type="project" value="TreeGrafter"/>
</dbReference>
<dbReference type="SMART" id="SM01189">
    <property type="entry name" value="ELM2"/>
    <property type="match status" value="1"/>
</dbReference>
<dbReference type="InterPro" id="IPR000679">
    <property type="entry name" value="Znf_GATA"/>
</dbReference>
<dbReference type="FunFam" id="1.10.10.60:FF:000052">
    <property type="entry name" value="Arginine-glutamic acid dipeptide (RE) repeats"/>
    <property type="match status" value="1"/>
</dbReference>
<feature type="compositionally biased region" description="Polar residues" evidence="6">
    <location>
        <begin position="468"/>
        <end position="496"/>
    </location>
</feature>
<dbReference type="GO" id="GO:0043565">
    <property type="term" value="F:sequence-specific DNA binding"/>
    <property type="evidence" value="ECO:0007669"/>
    <property type="project" value="InterPro"/>
</dbReference>
<keyword evidence="5" id="KW-0862">Zinc</keyword>
<dbReference type="Gene3D" id="3.30.50.10">
    <property type="entry name" value="Erythroid Transcription Factor GATA-1, subunit A"/>
    <property type="match status" value="1"/>
</dbReference>
<feature type="compositionally biased region" description="Polar residues" evidence="6">
    <location>
        <begin position="577"/>
        <end position="593"/>
    </location>
</feature>
<protein>
    <recommendedName>
        <fullName evidence="12">Arginine-glutamic acid dipeptide repeats protein</fullName>
    </recommendedName>
</protein>
<feature type="compositionally biased region" description="Polar residues" evidence="6">
    <location>
        <begin position="206"/>
        <end position="216"/>
    </location>
</feature>